<name>A0ABX4FJG7_9BORD</name>
<feature type="transmembrane region" description="Helical" evidence="6">
    <location>
        <begin position="207"/>
        <end position="225"/>
    </location>
</feature>
<evidence type="ECO:0000256" key="2">
    <source>
        <dbReference type="ARBA" id="ARBA00007511"/>
    </source>
</evidence>
<dbReference type="RefSeq" id="WP_086094566.1">
    <property type="nucleotide sequence ID" value="NZ_CP021107.1"/>
</dbReference>
<feature type="transmembrane region" description="Helical" evidence="6">
    <location>
        <begin position="141"/>
        <end position="163"/>
    </location>
</feature>
<evidence type="ECO:0008006" key="9">
    <source>
        <dbReference type="Google" id="ProtNLM"/>
    </source>
</evidence>
<feature type="transmembrane region" description="Helical" evidence="6">
    <location>
        <begin position="12"/>
        <end position="35"/>
    </location>
</feature>
<organism evidence="7 8">
    <name type="scientific">Bordetella genomosp. 6</name>
    <dbReference type="NCBI Taxonomy" id="463024"/>
    <lineage>
        <taxon>Bacteria</taxon>
        <taxon>Pseudomonadati</taxon>
        <taxon>Pseudomonadota</taxon>
        <taxon>Betaproteobacteria</taxon>
        <taxon>Burkholderiales</taxon>
        <taxon>Alcaligenaceae</taxon>
        <taxon>Bordetella</taxon>
    </lineage>
</organism>
<comment type="caution">
    <text evidence="7">The sequence shown here is derived from an EMBL/GenBank/DDBJ whole genome shotgun (WGS) entry which is preliminary data.</text>
</comment>
<comment type="subcellular location">
    <subcellularLocation>
        <location evidence="1">Membrane</location>
        <topology evidence="1">Multi-pass membrane protein</topology>
    </subcellularLocation>
</comment>
<proteinExistence type="inferred from homology"/>
<evidence type="ECO:0000256" key="4">
    <source>
        <dbReference type="ARBA" id="ARBA00022989"/>
    </source>
</evidence>
<evidence type="ECO:0000313" key="8">
    <source>
        <dbReference type="Proteomes" id="UP000216524"/>
    </source>
</evidence>
<dbReference type="InterPro" id="IPR022301">
    <property type="entry name" value="Integral_membrane_YjbE"/>
</dbReference>
<reference evidence="7 8" key="1">
    <citation type="submission" date="2017-05" db="EMBL/GenBank/DDBJ databases">
        <title>Complete and WGS of Bordetella genogroups.</title>
        <authorList>
            <person name="Spilker T."/>
            <person name="Lipuma J."/>
        </authorList>
    </citation>
    <scope>NUCLEOTIDE SEQUENCE [LARGE SCALE GENOMIC DNA]</scope>
    <source>
        <strain evidence="7 8">AU3139</strain>
    </source>
</reference>
<feature type="transmembrane region" description="Helical" evidence="6">
    <location>
        <begin position="175"/>
        <end position="195"/>
    </location>
</feature>
<evidence type="ECO:0000256" key="1">
    <source>
        <dbReference type="ARBA" id="ARBA00004141"/>
    </source>
</evidence>
<dbReference type="Pfam" id="PF03741">
    <property type="entry name" value="TerC"/>
    <property type="match status" value="1"/>
</dbReference>
<dbReference type="Proteomes" id="UP000216524">
    <property type="component" value="Unassembled WGS sequence"/>
</dbReference>
<evidence type="ECO:0000256" key="5">
    <source>
        <dbReference type="ARBA" id="ARBA00023136"/>
    </source>
</evidence>
<evidence type="ECO:0000256" key="6">
    <source>
        <dbReference type="SAM" id="Phobius"/>
    </source>
</evidence>
<dbReference type="NCBIfam" id="TIGR03717">
    <property type="entry name" value="R_switched_YjbE"/>
    <property type="match status" value="1"/>
</dbReference>
<dbReference type="EMBL" id="NEVV01000001">
    <property type="protein sequence ID" value="OZI82396.1"/>
    <property type="molecule type" value="Genomic_DNA"/>
</dbReference>
<evidence type="ECO:0000313" key="7">
    <source>
        <dbReference type="EMBL" id="OZI82396.1"/>
    </source>
</evidence>
<keyword evidence="4 6" id="KW-1133">Transmembrane helix</keyword>
<sequence>MLEFFQTLSWAAVFQIILIDILLGGDNAVVIALACRNLEPKQRMQGILWGTAGAIGLRVVLIAFALTLLTVPYLKIVGALLLLWVGVKLLIPEDDAHGNIKGGTSIAAAVKTIIIADFVMSLDNVIAIAGAAQGAAQEHQLGLVIFGLVVSVPIIIWGSTLVLKLIDRFPMVVTFGAALLGWIAGGMLVTDVVVVERFGEVSGAAKIAAEVAGALLIVGLGRWFASRKAAAAPRTARESA</sequence>
<protein>
    <recommendedName>
        <fullName evidence="9">Tellurium resistance protein TerC</fullName>
    </recommendedName>
</protein>
<dbReference type="InterPro" id="IPR005496">
    <property type="entry name" value="Integral_membrane_TerC"/>
</dbReference>
<gene>
    <name evidence="7" type="ORF">CAL23_10865</name>
</gene>
<keyword evidence="5 6" id="KW-0472">Membrane</keyword>
<dbReference type="PANTHER" id="PTHR30238">
    <property type="entry name" value="MEMBRANE BOUND PREDICTED REDOX MODULATOR"/>
    <property type="match status" value="1"/>
</dbReference>
<evidence type="ECO:0000256" key="3">
    <source>
        <dbReference type="ARBA" id="ARBA00022692"/>
    </source>
</evidence>
<keyword evidence="8" id="KW-1185">Reference proteome</keyword>
<feature type="transmembrane region" description="Helical" evidence="6">
    <location>
        <begin position="112"/>
        <end position="135"/>
    </location>
</feature>
<feature type="transmembrane region" description="Helical" evidence="6">
    <location>
        <begin position="47"/>
        <end position="67"/>
    </location>
</feature>
<keyword evidence="3 6" id="KW-0812">Transmembrane</keyword>
<comment type="similarity">
    <text evidence="2">Belongs to the TerC family.</text>
</comment>
<dbReference type="PANTHER" id="PTHR30238:SF4">
    <property type="entry name" value="SLL1022 PROTEIN"/>
    <property type="match status" value="1"/>
</dbReference>
<accession>A0ABX4FJG7</accession>